<feature type="transmembrane region" description="Helical" evidence="9">
    <location>
        <begin position="166"/>
        <end position="196"/>
    </location>
</feature>
<dbReference type="OMA" id="HNGACCE"/>
<dbReference type="NCBIfam" id="TIGR01297">
    <property type="entry name" value="CDF"/>
    <property type="match status" value="1"/>
</dbReference>
<organism evidence="11">
    <name type="scientific">Brachypodium distachyon</name>
    <name type="common">Purple false brome</name>
    <name type="synonym">Trachynia distachya</name>
    <dbReference type="NCBI Taxonomy" id="15368"/>
    <lineage>
        <taxon>Eukaryota</taxon>
        <taxon>Viridiplantae</taxon>
        <taxon>Streptophyta</taxon>
        <taxon>Embryophyta</taxon>
        <taxon>Tracheophyta</taxon>
        <taxon>Spermatophyta</taxon>
        <taxon>Magnoliopsida</taxon>
        <taxon>Liliopsida</taxon>
        <taxon>Poales</taxon>
        <taxon>Poaceae</taxon>
        <taxon>BOP clade</taxon>
        <taxon>Pooideae</taxon>
        <taxon>Stipodae</taxon>
        <taxon>Brachypodieae</taxon>
        <taxon>Brachypodium</taxon>
    </lineage>
</organism>
<name>I1I749_BRADI</name>
<feature type="region of interest" description="Disordered" evidence="8">
    <location>
        <begin position="552"/>
        <end position="624"/>
    </location>
</feature>
<reference evidence="12" key="3">
    <citation type="submission" date="2018-08" db="UniProtKB">
        <authorList>
            <consortium name="EnsemblPlants"/>
        </authorList>
    </citation>
    <scope>IDENTIFICATION</scope>
    <source>
        <strain evidence="12">cv. Bd21</strain>
    </source>
</reference>
<dbReference type="KEGG" id="bdi:100826248"/>
<dbReference type="FunFam" id="1.20.1510.10:FF:000029">
    <property type="entry name" value="Zinc transporter 7"/>
    <property type="match status" value="1"/>
</dbReference>
<evidence type="ECO:0000256" key="8">
    <source>
        <dbReference type="SAM" id="MobiDB-lite"/>
    </source>
</evidence>
<dbReference type="GO" id="GO:0030001">
    <property type="term" value="P:metal ion transport"/>
    <property type="evidence" value="ECO:0000318"/>
    <property type="project" value="GO_Central"/>
</dbReference>
<dbReference type="Gene3D" id="1.20.1510.10">
    <property type="entry name" value="Cation efflux protein transmembrane domain"/>
    <property type="match status" value="2"/>
</dbReference>
<evidence type="ECO:0000256" key="1">
    <source>
        <dbReference type="ARBA" id="ARBA00004141"/>
    </source>
</evidence>
<dbReference type="InterPro" id="IPR027469">
    <property type="entry name" value="Cation_efflux_TMD_sf"/>
</dbReference>
<feature type="domain" description="Cation efflux protein transmembrane" evidence="10">
    <location>
        <begin position="663"/>
        <end position="732"/>
    </location>
</feature>
<dbReference type="GeneID" id="100826248"/>
<evidence type="ECO:0000256" key="6">
    <source>
        <dbReference type="ARBA" id="ARBA00023065"/>
    </source>
</evidence>
<feature type="region of interest" description="Disordered" evidence="8">
    <location>
        <begin position="489"/>
        <end position="540"/>
    </location>
</feature>
<sequence length="814" mass="88668">MAASDSGRHVPHLRLAVPPRLAAHPSFRFPTTPLPTPSKTRLPTAAATGASPYAAALLRLLALHSLFLLAPAARALPSLPHLLLLPPLLAVLSAAAVVVIPTASKSQPHPFPAAHHLLRPALLLSLSLLLRFASLHFIPSPGLIVLADSAGALLARALSRPSRRRVISVAAASLSLAVISPSHTVLLALPFVSGLLSSVEHSASTRHVTRSRRARAAVFALAAIFLSVPALMGLFFLGGSDTGDDVGAVPIGQLWWLILNSAVFGMALGRRQAYDSSSSRPSMNFAMTFVCTVVLELVYYPKLSLPGFLISGLLLWIASRELGPAGYVELGSTDVSESVYEAVMGPIRHIMSERKSRKIAAFLLINTAYMFVEFASGFMSDSLGLLSDACHMLFDCAALAIGLYASYIARLPANGLYNYGRGRFEVLSGYVNAVFLVLVGALIVLESFERILEPREISTSSLLAVSIGGLFVNVIGLVFFHEEHHHAHGGSCSHSHSDSHSHDHAHVDHHHHHVHGGSCSHSHSNSHSHDYVHEDHHHHHDHNYIHQGVDHEKACSGHHGDTNKNHHHNHQHDSNSEDNHHNTFIKNTDHQHTHQGGHENRHHDHLEHLQPGGGHAHQDCSNTSSEHGLLEIPLRNVHSHGSEAQSCNGEMESSEAGNHGKSRNRRHIDHNMEGIFLHVLADTMGSVGVVISTLLIKYKGWLIADPICSVFISIMIVASVLPLLRNSAEILLQRVPRSHEKDFKVALDDVMKINGVIGVHNVHLWNLTNTDIVGTFHLHISKEADKSFIRESASRIFHEAGIQDLTIQIECVKR</sequence>
<feature type="transmembrane region" description="Helical" evidence="9">
    <location>
        <begin position="121"/>
        <end position="146"/>
    </location>
</feature>
<dbReference type="Proteomes" id="UP000008810">
    <property type="component" value="Chromosome 3"/>
</dbReference>
<dbReference type="Gramene" id="PNT68114">
    <property type="protein sequence ID" value="PNT68114"/>
    <property type="gene ID" value="BRADI_3g36130v3"/>
</dbReference>
<keyword evidence="3" id="KW-0813">Transport</keyword>
<dbReference type="EnsemblPlants" id="PNT68114">
    <property type="protein sequence ID" value="PNT68114"/>
    <property type="gene ID" value="BRADI_3g36130v3"/>
</dbReference>
<dbReference type="InterPro" id="IPR036837">
    <property type="entry name" value="Cation_efflux_CTD_sf"/>
</dbReference>
<dbReference type="SUPFAM" id="SSF161111">
    <property type="entry name" value="Cation efflux protein transmembrane domain-like"/>
    <property type="match status" value="1"/>
</dbReference>
<evidence type="ECO:0000313" key="12">
    <source>
        <dbReference type="EnsemblPlants" id="PNT68114"/>
    </source>
</evidence>
<keyword evidence="5 9" id="KW-1133">Transmembrane helix</keyword>
<evidence type="ECO:0000313" key="13">
    <source>
        <dbReference type="Proteomes" id="UP000008810"/>
    </source>
</evidence>
<dbReference type="STRING" id="15368.I1I749"/>
<keyword evidence="13" id="KW-1185">Reference proteome</keyword>
<feature type="transmembrane region" description="Helical" evidence="9">
    <location>
        <begin position="216"/>
        <end position="237"/>
    </location>
</feature>
<dbReference type="InterPro" id="IPR045316">
    <property type="entry name" value="Msc2-like"/>
</dbReference>
<keyword evidence="4 9" id="KW-0812">Transmembrane</keyword>
<dbReference type="OrthoDB" id="78669at2759"/>
<accession>I1I749</accession>
<feature type="transmembrane region" description="Helical" evidence="9">
    <location>
        <begin position="675"/>
        <end position="696"/>
    </location>
</feature>
<feature type="transmembrane region" description="Helical" evidence="9">
    <location>
        <begin position="430"/>
        <end position="448"/>
    </location>
</feature>
<dbReference type="PANTHER" id="PTHR45755:SF4">
    <property type="entry name" value="ZINC TRANSPORTER 7"/>
    <property type="match status" value="1"/>
</dbReference>
<evidence type="ECO:0000313" key="11">
    <source>
        <dbReference type="EMBL" id="PNT68114.1"/>
    </source>
</evidence>
<feature type="transmembrane region" description="Helical" evidence="9">
    <location>
        <begin position="359"/>
        <end position="379"/>
    </location>
</feature>
<dbReference type="EMBL" id="CM000882">
    <property type="protein sequence ID" value="PNT68114.1"/>
    <property type="molecule type" value="Genomic_DNA"/>
</dbReference>
<dbReference type="GO" id="GO:0005774">
    <property type="term" value="C:vacuolar membrane"/>
    <property type="evidence" value="ECO:0007669"/>
    <property type="project" value="UniProtKB-SubCell"/>
</dbReference>
<dbReference type="GO" id="GO:0046873">
    <property type="term" value="F:metal ion transmembrane transporter activity"/>
    <property type="evidence" value="ECO:0000318"/>
    <property type="project" value="GO_Central"/>
</dbReference>
<reference evidence="11" key="2">
    <citation type="submission" date="2017-06" db="EMBL/GenBank/DDBJ databases">
        <title>WGS assembly of Brachypodium distachyon.</title>
        <authorList>
            <consortium name="The International Brachypodium Initiative"/>
            <person name="Lucas S."/>
            <person name="Harmon-Smith M."/>
            <person name="Lail K."/>
            <person name="Tice H."/>
            <person name="Grimwood J."/>
            <person name="Bruce D."/>
            <person name="Barry K."/>
            <person name="Shu S."/>
            <person name="Lindquist E."/>
            <person name="Wang M."/>
            <person name="Pitluck S."/>
            <person name="Vogel J.P."/>
            <person name="Garvin D.F."/>
            <person name="Mockler T.C."/>
            <person name="Schmutz J."/>
            <person name="Rokhsar D."/>
            <person name="Bevan M.W."/>
        </authorList>
    </citation>
    <scope>NUCLEOTIDE SEQUENCE</scope>
    <source>
        <strain evidence="11">Bd21</strain>
    </source>
</reference>
<dbReference type="Pfam" id="PF01545">
    <property type="entry name" value="Cation_efflux"/>
    <property type="match status" value="2"/>
</dbReference>
<dbReference type="InterPro" id="IPR058533">
    <property type="entry name" value="Cation_efflux_TM"/>
</dbReference>
<feature type="compositionally biased region" description="Basic and acidic residues" evidence="8">
    <location>
        <begin position="571"/>
        <end position="608"/>
    </location>
</feature>
<dbReference type="FunCoup" id="I1I749">
    <property type="interactions" value="1295"/>
</dbReference>
<feature type="domain" description="Cation efflux protein transmembrane" evidence="10">
    <location>
        <begin position="360"/>
        <end position="496"/>
    </location>
</feature>
<feature type="transmembrane region" description="Helical" evidence="9">
    <location>
        <begin position="82"/>
        <end position="100"/>
    </location>
</feature>
<feature type="region of interest" description="Disordered" evidence="8">
    <location>
        <begin position="640"/>
        <end position="665"/>
    </location>
</feature>
<evidence type="ECO:0000256" key="3">
    <source>
        <dbReference type="ARBA" id="ARBA00022448"/>
    </source>
</evidence>
<evidence type="ECO:0000259" key="10">
    <source>
        <dbReference type="Pfam" id="PF01545"/>
    </source>
</evidence>
<dbReference type="InterPro" id="IPR002524">
    <property type="entry name" value="Cation_efflux"/>
</dbReference>
<keyword evidence="7 9" id="KW-0472">Membrane</keyword>
<feature type="transmembrane region" description="Helical" evidence="9">
    <location>
        <begin position="249"/>
        <end position="269"/>
    </location>
</feature>
<reference evidence="11 12" key="1">
    <citation type="journal article" date="2010" name="Nature">
        <title>Genome sequencing and analysis of the model grass Brachypodium distachyon.</title>
        <authorList>
            <consortium name="International Brachypodium Initiative"/>
        </authorList>
    </citation>
    <scope>NUCLEOTIDE SEQUENCE [LARGE SCALE GENOMIC DNA]</scope>
    <source>
        <strain evidence="11 12">Bd21</strain>
    </source>
</reference>
<feature type="region of interest" description="Disordered" evidence="8">
    <location>
        <begin position="24"/>
        <end position="43"/>
    </location>
</feature>
<evidence type="ECO:0000256" key="5">
    <source>
        <dbReference type="ARBA" id="ARBA00022989"/>
    </source>
</evidence>
<feature type="compositionally biased region" description="Basic and acidic residues" evidence="8">
    <location>
        <begin position="552"/>
        <end position="564"/>
    </location>
</feature>
<dbReference type="SUPFAM" id="SSF160240">
    <property type="entry name" value="Cation efflux protein cytoplasmic domain-like"/>
    <property type="match status" value="1"/>
</dbReference>
<dbReference type="FunFam" id="1.20.1510.10:FF:000033">
    <property type="entry name" value="Unplaced genomic scaffold supercont1.9, whole genome shotgun sequence"/>
    <property type="match status" value="1"/>
</dbReference>
<feature type="transmembrane region" description="Helical" evidence="9">
    <location>
        <begin position="56"/>
        <end position="76"/>
    </location>
</feature>
<dbReference type="AlphaFoldDB" id="I1I749"/>
<feature type="transmembrane region" description="Helical" evidence="9">
    <location>
        <begin position="391"/>
        <end position="409"/>
    </location>
</feature>
<feature type="transmembrane region" description="Helical" evidence="9">
    <location>
        <begin position="460"/>
        <end position="480"/>
    </location>
</feature>
<proteinExistence type="inferred from homology"/>
<feature type="transmembrane region" description="Helical" evidence="9">
    <location>
        <begin position="281"/>
        <end position="299"/>
    </location>
</feature>
<dbReference type="GO" id="GO:0006882">
    <property type="term" value="P:intracellular zinc ion homeostasis"/>
    <property type="evidence" value="ECO:0007669"/>
    <property type="project" value="InterPro"/>
</dbReference>
<comment type="subcellular location">
    <subcellularLocation>
        <location evidence="1">Membrane</location>
        <topology evidence="1">Multi-pass membrane protein</topology>
    </subcellularLocation>
</comment>
<dbReference type="RefSeq" id="XP_010235134.1">
    <property type="nucleotide sequence ID" value="XM_010236832.3"/>
</dbReference>
<evidence type="ECO:0000256" key="4">
    <source>
        <dbReference type="ARBA" id="ARBA00022692"/>
    </source>
</evidence>
<comment type="similarity">
    <text evidence="2">Belongs to the cation diffusion facilitator (CDF) transporter (TC 2.A.4) family. SLC30A subfamily.</text>
</comment>
<dbReference type="PANTHER" id="PTHR45755">
    <property type="match status" value="1"/>
</dbReference>
<keyword evidence="6" id="KW-0406">Ion transport</keyword>
<evidence type="ECO:0000256" key="7">
    <source>
        <dbReference type="ARBA" id="ARBA00023136"/>
    </source>
</evidence>
<gene>
    <name evidence="12" type="primary">LOC100826248</name>
    <name evidence="11" type="ORF">BRADI_3g36130v3</name>
</gene>
<dbReference type="eggNOG" id="KOG1484">
    <property type="taxonomic scope" value="Eukaryota"/>
</dbReference>
<feature type="transmembrane region" description="Helical" evidence="9">
    <location>
        <begin position="702"/>
        <end position="724"/>
    </location>
</feature>
<feature type="compositionally biased region" description="Low complexity" evidence="8">
    <location>
        <begin position="516"/>
        <end position="525"/>
    </location>
</feature>
<protein>
    <recommendedName>
        <fullName evidence="10">Cation efflux protein transmembrane domain-containing protein</fullName>
    </recommendedName>
</protein>
<evidence type="ECO:0000256" key="9">
    <source>
        <dbReference type="SAM" id="Phobius"/>
    </source>
</evidence>
<feature type="compositionally biased region" description="Basic and acidic residues" evidence="8">
    <location>
        <begin position="495"/>
        <end position="506"/>
    </location>
</feature>
<evidence type="ECO:0000256" key="2">
    <source>
        <dbReference type="ARBA" id="ARBA00008873"/>
    </source>
</evidence>
<dbReference type="HOGENOM" id="CLU_013430_7_1_1"/>
<dbReference type="GO" id="GO:0005794">
    <property type="term" value="C:Golgi apparatus"/>
    <property type="evidence" value="ECO:0000318"/>
    <property type="project" value="GO_Central"/>
</dbReference>
<dbReference type="GO" id="GO:0005385">
    <property type="term" value="F:zinc ion transmembrane transporter activity"/>
    <property type="evidence" value="ECO:0007669"/>
    <property type="project" value="InterPro"/>
</dbReference>